<dbReference type="Gene3D" id="1.20.5.190">
    <property type="match status" value="1"/>
</dbReference>
<dbReference type="GO" id="GO:0005929">
    <property type="term" value="C:cilium"/>
    <property type="evidence" value="ECO:0007669"/>
    <property type="project" value="TreeGrafter"/>
</dbReference>
<accession>A0A8S9Z2Y5</accession>
<protein>
    <submittedName>
        <fullName evidence="1">Uncharacterized protein</fullName>
    </submittedName>
</protein>
<sequence>MQHFKQGARMEAEFQHFVRLTRRRRYREQLELEFQLLSSLPAPLVDRQQSQKRQEAATIIQAFFRGFHTRLHLAKQKEHLRKDKAARIIQQHFRQHLSRLDCLAATKPRIPQDHHFLSGEYSEADRKLAKQRHQYWCDTHPVSCKSREQLEQLHRTVQQRLKVFQVNRIKSKLQHEVTQANQARIAIDAQLLLSEPSDKFECTQFSQEITNLARAVKSHQSDSTKPPNFSQFQCRTQPLVRLAQQQHRDLLLSMGKPWWTLTMRKWQRDRSKWFEAHENRNQDYMSGDEVSDYAEEGSAKWLDWLPDRIFDDYEDELCPDTDKFTIGHELTEHGSSVFR</sequence>
<dbReference type="InterPro" id="IPR000048">
    <property type="entry name" value="IQ_motif_EF-hand-BS"/>
</dbReference>
<dbReference type="PANTHER" id="PTHR15673:SF2">
    <property type="entry name" value="IQ CALMODULIN-BINDING MOTIF-CONTAINING PROTEIN 1"/>
    <property type="match status" value="1"/>
</dbReference>
<comment type="caution">
    <text evidence="1">The sequence shown here is derived from an EMBL/GenBank/DDBJ whole genome shotgun (WGS) entry which is preliminary data.</text>
</comment>
<dbReference type="InterPro" id="IPR028765">
    <property type="entry name" value="IQCB1"/>
</dbReference>
<dbReference type="PANTHER" id="PTHR15673">
    <property type="entry name" value="IQ CALMODULIN-BINDING MOTIF CONTAINING PROTEIN 1"/>
    <property type="match status" value="1"/>
</dbReference>
<organism evidence="1 2">
    <name type="scientific">Paragonimus skrjabini miyazakii</name>
    <dbReference type="NCBI Taxonomy" id="59628"/>
    <lineage>
        <taxon>Eukaryota</taxon>
        <taxon>Metazoa</taxon>
        <taxon>Spiralia</taxon>
        <taxon>Lophotrochozoa</taxon>
        <taxon>Platyhelminthes</taxon>
        <taxon>Trematoda</taxon>
        <taxon>Digenea</taxon>
        <taxon>Plagiorchiida</taxon>
        <taxon>Troglotremata</taxon>
        <taxon>Troglotrematidae</taxon>
        <taxon>Paragonimus</taxon>
    </lineage>
</organism>
<dbReference type="GO" id="GO:0005516">
    <property type="term" value="F:calmodulin binding"/>
    <property type="evidence" value="ECO:0007669"/>
    <property type="project" value="InterPro"/>
</dbReference>
<dbReference type="SMART" id="SM00015">
    <property type="entry name" value="IQ"/>
    <property type="match status" value="2"/>
</dbReference>
<dbReference type="Pfam" id="PF00612">
    <property type="entry name" value="IQ"/>
    <property type="match status" value="1"/>
</dbReference>
<gene>
    <name evidence="1" type="ORF">EG68_00781</name>
</gene>
<keyword evidence="2" id="KW-1185">Reference proteome</keyword>
<evidence type="ECO:0000313" key="1">
    <source>
        <dbReference type="EMBL" id="KAF7261795.1"/>
    </source>
</evidence>
<dbReference type="OrthoDB" id="8178106at2759"/>
<dbReference type="Proteomes" id="UP000822476">
    <property type="component" value="Unassembled WGS sequence"/>
</dbReference>
<dbReference type="EMBL" id="JTDE01000260">
    <property type="protein sequence ID" value="KAF7261795.1"/>
    <property type="molecule type" value="Genomic_DNA"/>
</dbReference>
<dbReference type="GO" id="GO:0060271">
    <property type="term" value="P:cilium assembly"/>
    <property type="evidence" value="ECO:0007669"/>
    <property type="project" value="InterPro"/>
</dbReference>
<evidence type="ECO:0000313" key="2">
    <source>
        <dbReference type="Proteomes" id="UP000822476"/>
    </source>
</evidence>
<dbReference type="AlphaFoldDB" id="A0A8S9Z2Y5"/>
<proteinExistence type="predicted"/>
<dbReference type="PROSITE" id="PS50096">
    <property type="entry name" value="IQ"/>
    <property type="match status" value="1"/>
</dbReference>
<name>A0A8S9Z2Y5_9TREM</name>
<reference evidence="1" key="1">
    <citation type="submission" date="2019-07" db="EMBL/GenBank/DDBJ databases">
        <title>Annotation for the trematode Paragonimus miyazaki's.</title>
        <authorList>
            <person name="Choi Y.-J."/>
        </authorList>
    </citation>
    <scope>NUCLEOTIDE SEQUENCE</scope>
    <source>
        <strain evidence="1">Japan</strain>
    </source>
</reference>